<evidence type="ECO:0000259" key="1">
    <source>
        <dbReference type="Pfam" id="PF12146"/>
    </source>
</evidence>
<evidence type="ECO:0000313" key="2">
    <source>
        <dbReference type="EMBL" id="MBE9117878.1"/>
    </source>
</evidence>
<gene>
    <name evidence="2" type="ORF">IQ249_18430</name>
</gene>
<protein>
    <submittedName>
        <fullName evidence="2">Alpha/beta hydrolase</fullName>
    </submittedName>
</protein>
<dbReference type="GO" id="GO:0016787">
    <property type="term" value="F:hydrolase activity"/>
    <property type="evidence" value="ECO:0007669"/>
    <property type="project" value="UniProtKB-KW"/>
</dbReference>
<dbReference type="Gene3D" id="3.40.50.1820">
    <property type="entry name" value="alpha/beta hydrolase"/>
    <property type="match status" value="1"/>
</dbReference>
<dbReference type="AlphaFoldDB" id="A0A8J7DYZ6"/>
<dbReference type="EMBL" id="JADEWZ010000032">
    <property type="protein sequence ID" value="MBE9117878.1"/>
    <property type="molecule type" value="Genomic_DNA"/>
</dbReference>
<name>A0A8J7DYZ6_9CYAN</name>
<dbReference type="InterPro" id="IPR029058">
    <property type="entry name" value="AB_hydrolase_fold"/>
</dbReference>
<evidence type="ECO:0000313" key="3">
    <source>
        <dbReference type="Proteomes" id="UP000654482"/>
    </source>
</evidence>
<keyword evidence="3" id="KW-1185">Reference proteome</keyword>
<dbReference type="Proteomes" id="UP000654482">
    <property type="component" value="Unassembled WGS sequence"/>
</dbReference>
<dbReference type="InterPro" id="IPR022742">
    <property type="entry name" value="Hydrolase_4"/>
</dbReference>
<dbReference type="PANTHER" id="PTHR12277">
    <property type="entry name" value="ALPHA/BETA HYDROLASE DOMAIN-CONTAINING PROTEIN"/>
    <property type="match status" value="1"/>
</dbReference>
<feature type="domain" description="Serine aminopeptidase S33" evidence="1">
    <location>
        <begin position="92"/>
        <end position="201"/>
    </location>
</feature>
<organism evidence="2 3">
    <name type="scientific">Lusitaniella coriacea LEGE 07157</name>
    <dbReference type="NCBI Taxonomy" id="945747"/>
    <lineage>
        <taxon>Bacteria</taxon>
        <taxon>Bacillati</taxon>
        <taxon>Cyanobacteriota</taxon>
        <taxon>Cyanophyceae</taxon>
        <taxon>Spirulinales</taxon>
        <taxon>Lusitaniellaceae</taxon>
        <taxon>Lusitaniella</taxon>
    </lineage>
</organism>
<dbReference type="Pfam" id="PF12146">
    <property type="entry name" value="Hydrolase_4"/>
    <property type="match status" value="1"/>
</dbReference>
<dbReference type="SUPFAM" id="SSF53474">
    <property type="entry name" value="alpha/beta-Hydrolases"/>
    <property type="match status" value="1"/>
</dbReference>
<reference evidence="2" key="1">
    <citation type="submission" date="2020-10" db="EMBL/GenBank/DDBJ databases">
        <authorList>
            <person name="Castelo-Branco R."/>
            <person name="Eusebio N."/>
            <person name="Adriana R."/>
            <person name="Vieira A."/>
            <person name="Brugerolle De Fraissinette N."/>
            <person name="Rezende De Castro R."/>
            <person name="Schneider M.P."/>
            <person name="Vasconcelos V."/>
            <person name="Leao P.N."/>
        </authorList>
    </citation>
    <scope>NUCLEOTIDE SEQUENCE</scope>
    <source>
        <strain evidence="2">LEGE 07157</strain>
    </source>
</reference>
<sequence>MVASQNPVNRRSRTKLLGCAIAGLIAINAPVYLLAYHMTHVRLPGEKGIGVPKPQNSTTPEARGLSYTTHRIPINKTEWLEAWLIPTQQATSKGTVLLFPGNHGTKGSQLIPPAQSFSALGYDSLLIDFRGAGGSSGNTVTIGMKEAQDVSITFKYAQQMNSKSPIILYGVSMGSAAILRAIAKEKIKPDGVIVELPFSRLVNAIRSRLQHHRIPGFPTAEWVVFWGGIQHGVNGFAHNPVEYAKAVDCPVLVIHGEQDKWTTEAEIEALFKNLQGSKTLVTSPEAGHHQLIGVDRNLWDSSVKNFFDSL</sequence>
<keyword evidence="2" id="KW-0378">Hydrolase</keyword>
<accession>A0A8J7DYZ6</accession>
<dbReference type="RefSeq" id="WP_194030965.1">
    <property type="nucleotide sequence ID" value="NZ_JADEWZ010000032.1"/>
</dbReference>
<proteinExistence type="predicted"/>
<dbReference type="PANTHER" id="PTHR12277:SF81">
    <property type="entry name" value="PROTEIN ABHD13"/>
    <property type="match status" value="1"/>
</dbReference>
<comment type="caution">
    <text evidence="2">The sequence shown here is derived from an EMBL/GenBank/DDBJ whole genome shotgun (WGS) entry which is preliminary data.</text>
</comment>